<evidence type="ECO:0000256" key="7">
    <source>
        <dbReference type="SAM" id="MobiDB-lite"/>
    </source>
</evidence>
<feature type="compositionally biased region" description="Low complexity" evidence="7">
    <location>
        <begin position="1"/>
        <end position="21"/>
    </location>
</feature>
<evidence type="ECO:0000256" key="3">
    <source>
        <dbReference type="ARBA" id="ARBA00022490"/>
    </source>
</evidence>
<dbReference type="InterPro" id="IPR018073">
    <property type="entry name" value="Prot_inh_cystat_CS"/>
</dbReference>
<comment type="similarity">
    <text evidence="2">Belongs to the cystatin family.</text>
</comment>
<accession>A0A4W2DLY9</accession>
<proteinExistence type="inferred from homology"/>
<name>A0A4W2DLY9_BOBOX</name>
<evidence type="ECO:0000313" key="9">
    <source>
        <dbReference type="Ensembl" id="ENSBIXP00000025356.1"/>
    </source>
</evidence>
<dbReference type="CDD" id="cd00042">
    <property type="entry name" value="CY"/>
    <property type="match status" value="1"/>
</dbReference>
<dbReference type="InterPro" id="IPR001713">
    <property type="entry name" value="Prot_inh_stefin"/>
</dbReference>
<keyword evidence="3" id="KW-0963">Cytoplasm</keyword>
<dbReference type="Ensembl" id="ENSBIXT00000052150.1">
    <property type="protein sequence ID" value="ENSBIXP00000025356.1"/>
    <property type="gene ID" value="ENSBIXG00000027457.1"/>
</dbReference>
<dbReference type="InterPro" id="IPR046350">
    <property type="entry name" value="Cystatin_sf"/>
</dbReference>
<evidence type="ECO:0000256" key="5">
    <source>
        <dbReference type="ARBA" id="ARBA00022704"/>
    </source>
</evidence>
<evidence type="ECO:0000256" key="6">
    <source>
        <dbReference type="ARBA" id="ARBA00022990"/>
    </source>
</evidence>
<dbReference type="Gene3D" id="3.10.450.10">
    <property type="match status" value="1"/>
</dbReference>
<evidence type="ECO:0000256" key="1">
    <source>
        <dbReference type="ARBA" id="ARBA00004496"/>
    </source>
</evidence>
<dbReference type="Pfam" id="PF00031">
    <property type="entry name" value="Cystatin"/>
    <property type="match status" value="1"/>
</dbReference>
<dbReference type="Proteomes" id="UP000314981">
    <property type="component" value="Chromosome 1"/>
</dbReference>
<dbReference type="FunFam" id="3.10.450.10:FF:000001">
    <property type="entry name" value="Cystatin-A"/>
    <property type="match status" value="1"/>
</dbReference>
<feature type="region of interest" description="Disordered" evidence="7">
    <location>
        <begin position="1"/>
        <end position="86"/>
    </location>
</feature>
<sequence>AGGSFSSPPLAALRSAAPVSPGSCGTRRTGDSHHPPTRVDPFLSGDSVGAAPHYHTHPAGSSHPCLVTLPPRGRYRSPAPAESEHVPEWDQDFPSLFPVPQPRHLSWLHPHITGPSLQVWQFPISSPVLGVSAAPTAHPPSLPTADMWGPNLGGFSDTQDATAEIQAIADQVKSQLEEKENKKFPVFKAVKFRSQVVAGMNYLIKVQVDEDDFVHIRVFESLPHENKPVALTSYQTNKSRHDELTYF</sequence>
<keyword evidence="4" id="KW-0646">Protease inhibitor</keyword>
<evidence type="ECO:0000259" key="8">
    <source>
        <dbReference type="SMART" id="SM00043"/>
    </source>
</evidence>
<dbReference type="PANTHER" id="PTHR11414:SF22">
    <property type="entry name" value="CYSTATIN-B"/>
    <property type="match status" value="1"/>
</dbReference>
<comment type="subcellular location">
    <subcellularLocation>
        <location evidence="1">Cytoplasm</location>
    </subcellularLocation>
</comment>
<dbReference type="AlphaFoldDB" id="A0A4W2DLY9"/>
<organism evidence="9 10">
    <name type="scientific">Bos indicus x Bos taurus</name>
    <name type="common">Hybrid cattle</name>
    <dbReference type="NCBI Taxonomy" id="30522"/>
    <lineage>
        <taxon>Eukaryota</taxon>
        <taxon>Metazoa</taxon>
        <taxon>Chordata</taxon>
        <taxon>Craniata</taxon>
        <taxon>Vertebrata</taxon>
        <taxon>Euteleostomi</taxon>
        <taxon>Mammalia</taxon>
        <taxon>Eutheria</taxon>
        <taxon>Laurasiatheria</taxon>
        <taxon>Artiodactyla</taxon>
        <taxon>Ruminantia</taxon>
        <taxon>Pecora</taxon>
        <taxon>Bovidae</taxon>
        <taxon>Bovinae</taxon>
        <taxon>Bos</taxon>
    </lineage>
</organism>
<dbReference type="PANTHER" id="PTHR11414">
    <property type="entry name" value="CYSTATIN FAMILY MEMBER"/>
    <property type="match status" value="1"/>
</dbReference>
<evidence type="ECO:0000256" key="2">
    <source>
        <dbReference type="ARBA" id="ARBA00009403"/>
    </source>
</evidence>
<dbReference type="InterPro" id="IPR000010">
    <property type="entry name" value="Cystatin_dom"/>
</dbReference>
<keyword evidence="6" id="KW-0007">Acetylation</keyword>
<dbReference type="GO" id="GO:0005829">
    <property type="term" value="C:cytosol"/>
    <property type="evidence" value="ECO:0007669"/>
    <property type="project" value="TreeGrafter"/>
</dbReference>
<reference evidence="9 10" key="1">
    <citation type="submission" date="2018-11" db="EMBL/GenBank/DDBJ databases">
        <title>Haplotype-resolved cattle genomes.</title>
        <authorList>
            <person name="Low W.Y."/>
            <person name="Tearle R."/>
            <person name="Bickhart D.M."/>
            <person name="Rosen B.D."/>
            <person name="Koren S."/>
            <person name="Rhie A."/>
            <person name="Hiendleder S."/>
            <person name="Phillippy A.M."/>
            <person name="Smith T.P.L."/>
            <person name="Williams J.L."/>
        </authorList>
    </citation>
    <scope>NUCLEOTIDE SEQUENCE [LARGE SCALE GENOMIC DNA]</scope>
</reference>
<dbReference type="GO" id="GO:0004869">
    <property type="term" value="F:cysteine-type endopeptidase inhibitor activity"/>
    <property type="evidence" value="ECO:0007669"/>
    <property type="project" value="UniProtKB-KW"/>
</dbReference>
<dbReference type="SUPFAM" id="SSF54403">
    <property type="entry name" value="Cystatin/monellin"/>
    <property type="match status" value="1"/>
</dbReference>
<reference evidence="9" key="2">
    <citation type="submission" date="2025-08" db="UniProtKB">
        <authorList>
            <consortium name="Ensembl"/>
        </authorList>
    </citation>
    <scope>IDENTIFICATION</scope>
</reference>
<evidence type="ECO:0000256" key="4">
    <source>
        <dbReference type="ARBA" id="ARBA00022690"/>
    </source>
</evidence>
<dbReference type="SMART" id="SM00043">
    <property type="entry name" value="CY"/>
    <property type="match status" value="1"/>
</dbReference>
<keyword evidence="10" id="KW-1185">Reference proteome</keyword>
<reference evidence="9" key="3">
    <citation type="submission" date="2025-09" db="UniProtKB">
        <authorList>
            <consortium name="Ensembl"/>
        </authorList>
    </citation>
    <scope>IDENTIFICATION</scope>
</reference>
<dbReference type="PRINTS" id="PR00295">
    <property type="entry name" value="STEFINA"/>
</dbReference>
<protein>
    <recommendedName>
        <fullName evidence="8">Cystatin domain-containing protein</fullName>
    </recommendedName>
</protein>
<dbReference type="PROSITE" id="PS00287">
    <property type="entry name" value="CYSTATIN"/>
    <property type="match status" value="1"/>
</dbReference>
<feature type="domain" description="Cystatin" evidence="8">
    <location>
        <begin position="150"/>
        <end position="247"/>
    </location>
</feature>
<evidence type="ECO:0000313" key="10">
    <source>
        <dbReference type="Proteomes" id="UP000314981"/>
    </source>
</evidence>
<keyword evidence="5" id="KW-0789">Thiol protease inhibitor</keyword>